<dbReference type="STRING" id="999894.TDIS_0436"/>
<feature type="transmembrane region" description="Helical" evidence="8">
    <location>
        <begin position="235"/>
        <end position="257"/>
    </location>
</feature>
<dbReference type="InterPro" id="IPR001173">
    <property type="entry name" value="Glyco_trans_2-like"/>
</dbReference>
<keyword evidence="4 8" id="KW-0812">Transmembrane</keyword>
<keyword evidence="6 8" id="KW-1133">Transmembrane helix</keyword>
<evidence type="ECO:0000256" key="4">
    <source>
        <dbReference type="ARBA" id="ARBA00022692"/>
    </source>
</evidence>
<evidence type="ECO:0000259" key="9">
    <source>
        <dbReference type="Pfam" id="PF00535"/>
    </source>
</evidence>
<accession>A0A179D596</accession>
<feature type="domain" description="Glycosyltransferase 2-like" evidence="9">
    <location>
        <begin position="6"/>
        <end position="167"/>
    </location>
</feature>
<dbReference type="SUPFAM" id="SSF53448">
    <property type="entry name" value="Nucleotide-diphospho-sugar transferases"/>
    <property type="match status" value="1"/>
</dbReference>
<dbReference type="RefSeq" id="WP_068668864.1">
    <property type="nucleotide sequence ID" value="NZ_LWLG01000002.1"/>
</dbReference>
<evidence type="ECO:0000256" key="1">
    <source>
        <dbReference type="ARBA" id="ARBA00022475"/>
    </source>
</evidence>
<keyword evidence="1" id="KW-1003">Cell membrane</keyword>
<keyword evidence="7 8" id="KW-0472">Membrane</keyword>
<name>A0A179D596_9BACT</name>
<dbReference type="EMBL" id="LWLG01000002">
    <property type="protein sequence ID" value="OAQ21216.1"/>
    <property type="molecule type" value="Genomic_DNA"/>
</dbReference>
<evidence type="ECO:0000313" key="10">
    <source>
        <dbReference type="EMBL" id="OAQ21216.1"/>
    </source>
</evidence>
<dbReference type="CDD" id="cd04187">
    <property type="entry name" value="DPM1_like_bac"/>
    <property type="match status" value="1"/>
</dbReference>
<evidence type="ECO:0000256" key="7">
    <source>
        <dbReference type="ARBA" id="ARBA00023136"/>
    </source>
</evidence>
<keyword evidence="11" id="KW-1185">Reference proteome</keyword>
<keyword evidence="3 10" id="KW-0808">Transferase</keyword>
<evidence type="ECO:0000256" key="6">
    <source>
        <dbReference type="ARBA" id="ARBA00022989"/>
    </source>
</evidence>
<sequence length="314" mass="35681">MEPYVSIVIPAYNEEENLPLLLEKLGQVLPKIGKPAEVIIVDDGSRDATPDILREASRRYPWLKAIILRRNFGQSAALTAGIDHAKGQVLVMMDADLQNDPEDIPRLLAKLEEGYDVVSGWRKDRKDPFLSRKLPSRIANWLIGKITGVKIHDYGCTLKAYRREVIQGIPIYGELHRFIPVLVDFRGARITEIPVKHHPRRFGKSKYGLSRTYRVLLDLLLMFFFQRFATRPLHLFGFTGGFMFAAGFLIELYLSALKILYGQEIGHRPLLILGVLLIITGINLIGTGLLAELIIRTYYESSGRKIYLIREIVA</sequence>
<evidence type="ECO:0000256" key="8">
    <source>
        <dbReference type="SAM" id="Phobius"/>
    </source>
</evidence>
<dbReference type="InterPro" id="IPR050256">
    <property type="entry name" value="Glycosyltransferase_2"/>
</dbReference>
<comment type="caution">
    <text evidence="10">The sequence shown here is derived from an EMBL/GenBank/DDBJ whole genome shotgun (WGS) entry which is preliminary data.</text>
</comment>
<organism evidence="10 11">
    <name type="scientific">Thermosulfurimonas dismutans</name>
    <dbReference type="NCBI Taxonomy" id="999894"/>
    <lineage>
        <taxon>Bacteria</taxon>
        <taxon>Pseudomonadati</taxon>
        <taxon>Thermodesulfobacteriota</taxon>
        <taxon>Thermodesulfobacteria</taxon>
        <taxon>Thermodesulfobacteriales</taxon>
        <taxon>Thermodesulfobacteriaceae</taxon>
        <taxon>Thermosulfurimonas</taxon>
    </lineage>
</organism>
<dbReference type="OrthoDB" id="9802649at2"/>
<keyword evidence="5" id="KW-0448">Lipopolysaccharide biosynthesis</keyword>
<feature type="transmembrane region" description="Helical" evidence="8">
    <location>
        <begin position="269"/>
        <end position="295"/>
    </location>
</feature>
<evidence type="ECO:0000256" key="2">
    <source>
        <dbReference type="ARBA" id="ARBA00022676"/>
    </source>
</evidence>
<dbReference type="AlphaFoldDB" id="A0A179D596"/>
<dbReference type="GO" id="GO:0009103">
    <property type="term" value="P:lipopolysaccharide biosynthetic process"/>
    <property type="evidence" value="ECO:0007669"/>
    <property type="project" value="UniProtKB-KW"/>
</dbReference>
<dbReference type="PATRIC" id="fig|999894.6.peg.438"/>
<dbReference type="InterPro" id="IPR029044">
    <property type="entry name" value="Nucleotide-diphossugar_trans"/>
</dbReference>
<evidence type="ECO:0000256" key="3">
    <source>
        <dbReference type="ARBA" id="ARBA00022679"/>
    </source>
</evidence>
<evidence type="ECO:0000256" key="5">
    <source>
        <dbReference type="ARBA" id="ARBA00022985"/>
    </source>
</evidence>
<dbReference type="Pfam" id="PF00535">
    <property type="entry name" value="Glycos_transf_2"/>
    <property type="match status" value="1"/>
</dbReference>
<gene>
    <name evidence="10" type="ORF">TDIS_0436</name>
</gene>
<dbReference type="Gene3D" id="3.90.550.10">
    <property type="entry name" value="Spore Coat Polysaccharide Biosynthesis Protein SpsA, Chain A"/>
    <property type="match status" value="1"/>
</dbReference>
<keyword evidence="2" id="KW-0328">Glycosyltransferase</keyword>
<dbReference type="GO" id="GO:0099621">
    <property type="term" value="F:undecaprenyl-phosphate 4-deoxy-4-formamido-L-arabinose transferase activity"/>
    <property type="evidence" value="ECO:0007669"/>
    <property type="project" value="TreeGrafter"/>
</dbReference>
<dbReference type="Proteomes" id="UP000078390">
    <property type="component" value="Unassembled WGS sequence"/>
</dbReference>
<evidence type="ECO:0000313" key="11">
    <source>
        <dbReference type="Proteomes" id="UP000078390"/>
    </source>
</evidence>
<dbReference type="PANTHER" id="PTHR48090">
    <property type="entry name" value="UNDECAPRENYL-PHOSPHATE 4-DEOXY-4-FORMAMIDO-L-ARABINOSE TRANSFERASE-RELATED"/>
    <property type="match status" value="1"/>
</dbReference>
<proteinExistence type="predicted"/>
<protein>
    <submittedName>
        <fullName evidence="10">Glycosyl transferase, family 2</fullName>
    </submittedName>
</protein>
<dbReference type="GO" id="GO:0005886">
    <property type="term" value="C:plasma membrane"/>
    <property type="evidence" value="ECO:0007669"/>
    <property type="project" value="TreeGrafter"/>
</dbReference>
<reference evidence="10 11" key="1">
    <citation type="submission" date="2016-04" db="EMBL/GenBank/DDBJ databases">
        <title>Genome analysis of Thermosulfurimonas dismutans, the first thermophilic sulfur-disproportionating bacterium of the phylum Thermodesulfobacteria.</title>
        <authorList>
            <person name="Mardanov A.V."/>
            <person name="Beletsky A.V."/>
            <person name="Kadnikov V.V."/>
            <person name="Slobodkin A.I."/>
            <person name="Ravin N.V."/>
        </authorList>
    </citation>
    <scope>NUCLEOTIDE SEQUENCE [LARGE SCALE GENOMIC DNA]</scope>
    <source>
        <strain evidence="10 11">S95</strain>
    </source>
</reference>
<dbReference type="PANTHER" id="PTHR48090:SF3">
    <property type="entry name" value="UNDECAPRENYL-PHOSPHATE 4-DEOXY-4-FORMAMIDO-L-ARABINOSE TRANSFERASE"/>
    <property type="match status" value="1"/>
</dbReference>